<sequence>MRPGLLREYCAGDEDRCRVEELIRLRRHERYAGVQARLMTDRAIFAGLRPAPSLHSSIASAARDDAMALQRSPMLAALGMVCAGACALAVMLVLAPRIGFIAAAAAALAVALVLAVFSQWQERMRPIAIQVGPDGALTWHRQGAPVRYHRILGHARPAAGLLVLRLAPDDERATRHSARSGSVLIAADAIEPAHFRELAIALARQRRRPG</sequence>
<proteinExistence type="predicted"/>
<organism evidence="2 3">
    <name type="scientific">Mycetohabitans rhizoxinica (strain DSM 19002 / CIP 109453 / HKI 454)</name>
    <name type="common">Paraburkholderia rhizoxinica</name>
    <dbReference type="NCBI Taxonomy" id="882378"/>
    <lineage>
        <taxon>Bacteria</taxon>
        <taxon>Pseudomonadati</taxon>
        <taxon>Pseudomonadota</taxon>
        <taxon>Betaproteobacteria</taxon>
        <taxon>Burkholderiales</taxon>
        <taxon>Burkholderiaceae</taxon>
        <taxon>Mycetohabitans</taxon>
    </lineage>
</organism>
<keyword evidence="1" id="KW-0472">Membrane</keyword>
<dbReference type="Pfam" id="PF07254">
    <property type="entry name" value="Cpta_toxin"/>
    <property type="match status" value="1"/>
</dbReference>
<dbReference type="HOGENOM" id="CLU_1308195_0_0_4"/>
<keyword evidence="1" id="KW-1133">Transmembrane helix</keyword>
<accession>E5ANX9</accession>
<dbReference type="AlphaFoldDB" id="E5ANX9"/>
<evidence type="ECO:0000313" key="2">
    <source>
        <dbReference type="EMBL" id="CBW74311.1"/>
    </source>
</evidence>
<reference evidence="2 3" key="1">
    <citation type="journal article" date="2011" name="J. Bacteriol.">
        <title>Complete genome sequence of Burkholderia rhizoxinica, an endosymbiont of Rhizopus microsporus.</title>
        <authorList>
            <person name="Lackner G."/>
            <person name="Moebius N."/>
            <person name="Partida-Martinez L."/>
            <person name="Hertweck C."/>
        </authorList>
    </citation>
    <scope>NUCLEOTIDE SEQUENCE [LARGE SCALE GENOMIC DNA]</scope>
    <source>
        <strain evidence="3">DSM 19002 / CIP 109453 / HKI 454</strain>
    </source>
</reference>
<dbReference type="InterPro" id="IPR009883">
    <property type="entry name" value="YgfX"/>
</dbReference>
<dbReference type="KEGG" id="brh:RBRH_02620"/>
<evidence type="ECO:0000313" key="3">
    <source>
        <dbReference type="Proteomes" id="UP000007437"/>
    </source>
</evidence>
<dbReference type="EMBL" id="FR687359">
    <property type="protein sequence ID" value="CBW74311.1"/>
    <property type="molecule type" value="Genomic_DNA"/>
</dbReference>
<dbReference type="STRING" id="882378.RBRH_02620"/>
<keyword evidence="1" id="KW-0812">Transmembrane</keyword>
<evidence type="ECO:0000256" key="1">
    <source>
        <dbReference type="SAM" id="Phobius"/>
    </source>
</evidence>
<feature type="transmembrane region" description="Helical" evidence="1">
    <location>
        <begin position="100"/>
        <end position="117"/>
    </location>
</feature>
<name>E5ANX9_MYCRK</name>
<feature type="transmembrane region" description="Helical" evidence="1">
    <location>
        <begin position="75"/>
        <end position="94"/>
    </location>
</feature>
<protein>
    <submittedName>
        <fullName evidence="2">Uncharacterized protein</fullName>
    </submittedName>
</protein>
<gene>
    <name evidence="2" type="ordered locus">RBRH_02620</name>
</gene>
<dbReference type="Proteomes" id="UP000007437">
    <property type="component" value="Chromosome"/>
</dbReference>